<feature type="binding site" evidence="14">
    <location>
        <position position="98"/>
    </location>
    <ligand>
        <name>Na(+)</name>
        <dbReference type="ChEBI" id="CHEBI:29101"/>
        <label>1</label>
    </ligand>
</feature>
<comment type="caution">
    <text evidence="16">The sequence shown here is derived from an EMBL/GenBank/DDBJ whole genome shotgun (WGS) entry which is preliminary data.</text>
</comment>
<keyword evidence="13" id="KW-0325">Glycoprotein</keyword>
<dbReference type="OrthoDB" id="6581954at2759"/>
<evidence type="ECO:0000256" key="11">
    <source>
        <dbReference type="ARBA" id="ARBA00023136"/>
    </source>
</evidence>
<evidence type="ECO:0000256" key="13">
    <source>
        <dbReference type="ARBA" id="ARBA00023180"/>
    </source>
</evidence>
<dbReference type="Proteomes" id="UP000792457">
    <property type="component" value="Unassembled WGS sequence"/>
</dbReference>
<proteinExistence type="inferred from homology"/>
<organism evidence="16 17">
    <name type="scientific">Ladona fulva</name>
    <name type="common">Scarce chaser dragonfly</name>
    <name type="synonym">Libellula fulva</name>
    <dbReference type="NCBI Taxonomy" id="123851"/>
    <lineage>
        <taxon>Eukaryota</taxon>
        <taxon>Metazoa</taxon>
        <taxon>Ecdysozoa</taxon>
        <taxon>Arthropoda</taxon>
        <taxon>Hexapoda</taxon>
        <taxon>Insecta</taxon>
        <taxon>Pterygota</taxon>
        <taxon>Palaeoptera</taxon>
        <taxon>Odonata</taxon>
        <taxon>Epiprocta</taxon>
        <taxon>Anisoptera</taxon>
        <taxon>Libelluloidea</taxon>
        <taxon>Libellulidae</taxon>
        <taxon>Ladona</taxon>
    </lineage>
</organism>
<dbReference type="GO" id="GO:0006865">
    <property type="term" value="P:amino acid transport"/>
    <property type="evidence" value="ECO:0007669"/>
    <property type="project" value="TreeGrafter"/>
</dbReference>
<evidence type="ECO:0000313" key="16">
    <source>
        <dbReference type="EMBL" id="KAG8239220.1"/>
    </source>
</evidence>
<evidence type="ECO:0000313" key="17">
    <source>
        <dbReference type="Proteomes" id="UP000792457"/>
    </source>
</evidence>
<dbReference type="InterPro" id="IPR037272">
    <property type="entry name" value="SNS_sf"/>
</dbReference>
<evidence type="ECO:0000256" key="3">
    <source>
        <dbReference type="ARBA" id="ARBA00022448"/>
    </source>
</evidence>
<evidence type="ECO:0000256" key="5">
    <source>
        <dbReference type="ARBA" id="ARBA00022692"/>
    </source>
</evidence>
<dbReference type="AlphaFoldDB" id="A0A8K0KSZ4"/>
<feature type="transmembrane region" description="Helical" evidence="15">
    <location>
        <begin position="12"/>
        <end position="33"/>
    </location>
</feature>
<comment type="subcellular location">
    <subcellularLocation>
        <location evidence="1">Cell membrane</location>
        <topology evidence="1">Multi-pass membrane protein</topology>
    </subcellularLocation>
</comment>
<protein>
    <recommendedName>
        <fullName evidence="18">Transporter</fullName>
    </recommendedName>
</protein>
<evidence type="ECO:0000256" key="10">
    <source>
        <dbReference type="ARBA" id="ARBA00023053"/>
    </source>
</evidence>
<feature type="binding site" evidence="14">
    <location>
        <position position="95"/>
    </location>
    <ligand>
        <name>Na(+)</name>
        <dbReference type="ChEBI" id="CHEBI:29101"/>
        <label>1</label>
    </ligand>
</feature>
<name>A0A8K0KSZ4_LADFU</name>
<gene>
    <name evidence="16" type="ORF">J437_LFUL017860</name>
</gene>
<dbReference type="GO" id="GO:0006836">
    <property type="term" value="P:neurotransmitter transport"/>
    <property type="evidence" value="ECO:0007669"/>
    <property type="project" value="UniProtKB-KW"/>
</dbReference>
<keyword evidence="8" id="KW-0769">Symport</keyword>
<accession>A0A8K0KSZ4</accession>
<evidence type="ECO:0000256" key="6">
    <source>
        <dbReference type="ARBA" id="ARBA00022723"/>
    </source>
</evidence>
<keyword evidence="17" id="KW-1185">Reference proteome</keyword>
<reference evidence="16" key="2">
    <citation type="submission" date="2017-10" db="EMBL/GenBank/DDBJ databases">
        <title>Ladona fulva Genome sequencing and assembly.</title>
        <authorList>
            <person name="Murali S."/>
            <person name="Richards S."/>
            <person name="Bandaranaike D."/>
            <person name="Bellair M."/>
            <person name="Blankenburg K."/>
            <person name="Chao H."/>
            <person name="Dinh H."/>
            <person name="Doddapaneni H."/>
            <person name="Dugan-Rocha S."/>
            <person name="Elkadiri S."/>
            <person name="Gnanaolivu R."/>
            <person name="Hernandez B."/>
            <person name="Skinner E."/>
            <person name="Javaid M."/>
            <person name="Lee S."/>
            <person name="Li M."/>
            <person name="Ming W."/>
            <person name="Munidasa M."/>
            <person name="Muniz J."/>
            <person name="Nguyen L."/>
            <person name="Hughes D."/>
            <person name="Osuji N."/>
            <person name="Pu L.-L."/>
            <person name="Puazo M."/>
            <person name="Qu C."/>
            <person name="Quiroz J."/>
            <person name="Raj R."/>
            <person name="Weissenberger G."/>
            <person name="Xin Y."/>
            <person name="Zou X."/>
            <person name="Han Y."/>
            <person name="Worley K."/>
            <person name="Muzny D."/>
            <person name="Gibbs R."/>
        </authorList>
    </citation>
    <scope>NUCLEOTIDE SEQUENCE</scope>
    <source>
        <strain evidence="16">Sampled in the wild</strain>
    </source>
</reference>
<dbReference type="GO" id="GO:0008504">
    <property type="term" value="F:monoamine transmembrane transporter activity"/>
    <property type="evidence" value="ECO:0007669"/>
    <property type="project" value="UniProtKB-ARBA"/>
</dbReference>
<dbReference type="GO" id="GO:0015378">
    <property type="term" value="F:sodium:chloride symporter activity"/>
    <property type="evidence" value="ECO:0007669"/>
    <property type="project" value="UniProtKB-ARBA"/>
</dbReference>
<evidence type="ECO:0000256" key="12">
    <source>
        <dbReference type="ARBA" id="ARBA00023157"/>
    </source>
</evidence>
<feature type="binding site" evidence="14">
    <location>
        <position position="97"/>
    </location>
    <ligand>
        <name>Na(+)</name>
        <dbReference type="ChEBI" id="CHEBI:29101"/>
        <label>1</label>
    </ligand>
</feature>
<keyword evidence="11 15" id="KW-0472">Membrane</keyword>
<keyword evidence="9 15" id="KW-1133">Transmembrane helix</keyword>
<dbReference type="PROSITE" id="PS50267">
    <property type="entry name" value="NA_NEUROTRAN_SYMP_3"/>
    <property type="match status" value="1"/>
</dbReference>
<keyword evidence="5 15" id="KW-0812">Transmembrane</keyword>
<reference evidence="16" key="1">
    <citation type="submission" date="2013-04" db="EMBL/GenBank/DDBJ databases">
        <authorList>
            <person name="Qu J."/>
            <person name="Murali S.C."/>
            <person name="Bandaranaike D."/>
            <person name="Bellair M."/>
            <person name="Blankenburg K."/>
            <person name="Chao H."/>
            <person name="Dinh H."/>
            <person name="Doddapaneni H."/>
            <person name="Downs B."/>
            <person name="Dugan-Rocha S."/>
            <person name="Elkadiri S."/>
            <person name="Gnanaolivu R.D."/>
            <person name="Hernandez B."/>
            <person name="Javaid M."/>
            <person name="Jayaseelan J.C."/>
            <person name="Lee S."/>
            <person name="Li M."/>
            <person name="Ming W."/>
            <person name="Munidasa M."/>
            <person name="Muniz J."/>
            <person name="Nguyen L."/>
            <person name="Ongeri F."/>
            <person name="Osuji N."/>
            <person name="Pu L.-L."/>
            <person name="Puazo M."/>
            <person name="Qu C."/>
            <person name="Quiroz J."/>
            <person name="Raj R."/>
            <person name="Weissenberger G."/>
            <person name="Xin Y."/>
            <person name="Zou X."/>
            <person name="Han Y."/>
            <person name="Richards S."/>
            <person name="Worley K."/>
            <person name="Muzny D."/>
            <person name="Gibbs R."/>
        </authorList>
    </citation>
    <scope>NUCLEOTIDE SEQUENCE</scope>
    <source>
        <strain evidence="16">Sampled in the wild</strain>
    </source>
</reference>
<keyword evidence="6 14" id="KW-0479">Metal-binding</keyword>
<dbReference type="Pfam" id="PF00209">
    <property type="entry name" value="SNF"/>
    <property type="match status" value="1"/>
</dbReference>
<evidence type="ECO:0008006" key="18">
    <source>
        <dbReference type="Google" id="ProtNLM"/>
    </source>
</evidence>
<dbReference type="PANTHER" id="PTHR11616:SF320">
    <property type="entry name" value="SODIUM-DEPENDENT NORADRENALINE TRANSPORTER"/>
    <property type="match status" value="1"/>
</dbReference>
<evidence type="ECO:0000256" key="8">
    <source>
        <dbReference type="ARBA" id="ARBA00022847"/>
    </source>
</evidence>
<keyword evidence="10 14" id="KW-0915">Sodium</keyword>
<evidence type="ECO:0000256" key="7">
    <source>
        <dbReference type="ARBA" id="ARBA00022775"/>
    </source>
</evidence>
<evidence type="ECO:0000256" key="2">
    <source>
        <dbReference type="ARBA" id="ARBA00006459"/>
    </source>
</evidence>
<dbReference type="GO" id="GO:0046872">
    <property type="term" value="F:metal ion binding"/>
    <property type="evidence" value="ECO:0007669"/>
    <property type="project" value="UniProtKB-KW"/>
</dbReference>
<keyword evidence="4" id="KW-1003">Cell membrane</keyword>
<sequence length="129" mass="14551">MRFSSTSTPVIMGQSITAHLTLFFGIAAAKLSLRPTSYQLEKFSKWSHTAVPAESERRWSESKGESEVVVVVETERDDGRETWTRGADFLLSIIGFAVDLANVWRFPYLCYRNGGGMSTLFHISENIRI</sequence>
<dbReference type="SUPFAM" id="SSF161070">
    <property type="entry name" value="SNF-like"/>
    <property type="match status" value="1"/>
</dbReference>
<dbReference type="GO" id="GO:0090493">
    <property type="term" value="P:catecholamine uptake"/>
    <property type="evidence" value="ECO:0007669"/>
    <property type="project" value="UniProtKB-ARBA"/>
</dbReference>
<feature type="binding site" evidence="14">
    <location>
        <position position="102"/>
    </location>
    <ligand>
        <name>Na(+)</name>
        <dbReference type="ChEBI" id="CHEBI:29101"/>
        <label>1</label>
    </ligand>
</feature>
<evidence type="ECO:0000256" key="4">
    <source>
        <dbReference type="ARBA" id="ARBA00022475"/>
    </source>
</evidence>
<evidence type="ECO:0000256" key="15">
    <source>
        <dbReference type="SAM" id="Phobius"/>
    </source>
</evidence>
<comment type="similarity">
    <text evidence="2">Belongs to the sodium:neurotransmitter symporter (SNF) (TC 2.A.22) family.</text>
</comment>
<keyword evidence="7" id="KW-0532">Neurotransmitter transport</keyword>
<dbReference type="GO" id="GO:0005886">
    <property type="term" value="C:plasma membrane"/>
    <property type="evidence" value="ECO:0007669"/>
    <property type="project" value="UniProtKB-SubCell"/>
</dbReference>
<keyword evidence="12" id="KW-1015">Disulfide bond</keyword>
<dbReference type="EMBL" id="KZ309559">
    <property type="protein sequence ID" value="KAG8239220.1"/>
    <property type="molecule type" value="Genomic_DNA"/>
</dbReference>
<evidence type="ECO:0000256" key="14">
    <source>
        <dbReference type="PIRSR" id="PIRSR600175-1"/>
    </source>
</evidence>
<dbReference type="InterPro" id="IPR000175">
    <property type="entry name" value="Na/ntran_symport"/>
</dbReference>
<evidence type="ECO:0000256" key="9">
    <source>
        <dbReference type="ARBA" id="ARBA00022989"/>
    </source>
</evidence>
<dbReference type="PANTHER" id="PTHR11616">
    <property type="entry name" value="SODIUM/CHLORIDE DEPENDENT TRANSPORTER"/>
    <property type="match status" value="1"/>
</dbReference>
<keyword evidence="3" id="KW-0813">Transport</keyword>
<evidence type="ECO:0000256" key="1">
    <source>
        <dbReference type="ARBA" id="ARBA00004651"/>
    </source>
</evidence>